<keyword evidence="5" id="KW-1185">Reference proteome</keyword>
<evidence type="ECO:0000256" key="2">
    <source>
        <dbReference type="ARBA" id="ARBA00023326"/>
    </source>
</evidence>
<dbReference type="Gene3D" id="2.60.40.10">
    <property type="entry name" value="Immunoglobulins"/>
    <property type="match status" value="1"/>
</dbReference>
<evidence type="ECO:0000259" key="3">
    <source>
        <dbReference type="PROSITE" id="PS51166"/>
    </source>
</evidence>
<name>A0A9W7W0K3_9PEZI</name>
<keyword evidence="2" id="KW-0624">Polysaccharide degradation</keyword>
<dbReference type="InterPro" id="IPR013784">
    <property type="entry name" value="Carb-bd-like_fold"/>
</dbReference>
<dbReference type="GO" id="GO:0000272">
    <property type="term" value="P:polysaccharide catabolic process"/>
    <property type="evidence" value="ECO:0007669"/>
    <property type="project" value="UniProtKB-KW"/>
</dbReference>
<dbReference type="SUPFAM" id="SSF49452">
    <property type="entry name" value="Starch-binding domain-like"/>
    <property type="match status" value="1"/>
</dbReference>
<proteinExistence type="predicted"/>
<dbReference type="AlphaFoldDB" id="A0A9W7W0K3"/>
<comment type="caution">
    <text evidence="4">The sequence shown here is derived from an EMBL/GenBank/DDBJ whole genome shotgun (WGS) entry which is preliminary data.</text>
</comment>
<evidence type="ECO:0000256" key="1">
    <source>
        <dbReference type="ARBA" id="ARBA00023277"/>
    </source>
</evidence>
<feature type="domain" description="CBM20" evidence="3">
    <location>
        <begin position="289"/>
        <end position="406"/>
    </location>
</feature>
<organism evidence="4 5">
    <name type="scientific">Teratosphaeria destructans</name>
    <dbReference type="NCBI Taxonomy" id="418781"/>
    <lineage>
        <taxon>Eukaryota</taxon>
        <taxon>Fungi</taxon>
        <taxon>Dikarya</taxon>
        <taxon>Ascomycota</taxon>
        <taxon>Pezizomycotina</taxon>
        <taxon>Dothideomycetes</taxon>
        <taxon>Dothideomycetidae</taxon>
        <taxon>Mycosphaerellales</taxon>
        <taxon>Teratosphaeriaceae</taxon>
        <taxon>Teratosphaeria</taxon>
    </lineage>
</organism>
<dbReference type="OrthoDB" id="6123450at2759"/>
<gene>
    <name evidence="4" type="ORF">Tdes44962_MAKER04326</name>
</gene>
<dbReference type="Proteomes" id="UP001138500">
    <property type="component" value="Unassembled WGS sequence"/>
</dbReference>
<dbReference type="GO" id="GO:2001070">
    <property type="term" value="F:starch binding"/>
    <property type="evidence" value="ECO:0007669"/>
    <property type="project" value="InterPro"/>
</dbReference>
<dbReference type="EMBL" id="RIBY02002134">
    <property type="protein sequence ID" value="KAH9824643.1"/>
    <property type="molecule type" value="Genomic_DNA"/>
</dbReference>
<evidence type="ECO:0000313" key="4">
    <source>
        <dbReference type="EMBL" id="KAH9824643.1"/>
    </source>
</evidence>
<accession>A0A9W7W0K3</accession>
<keyword evidence="1" id="KW-0119">Carbohydrate metabolism</keyword>
<dbReference type="SMART" id="SM01065">
    <property type="entry name" value="CBM_2"/>
    <property type="match status" value="1"/>
</dbReference>
<protein>
    <submittedName>
        <fullName evidence="4">Histidine-tagged glucoamylase</fullName>
    </submittedName>
</protein>
<evidence type="ECO:0000313" key="5">
    <source>
        <dbReference type="Proteomes" id="UP001138500"/>
    </source>
</evidence>
<dbReference type="InterPro" id="IPR013783">
    <property type="entry name" value="Ig-like_fold"/>
</dbReference>
<reference evidence="4 5" key="1">
    <citation type="journal article" date="2018" name="IMA Fungus">
        <title>IMA Genome-F 10: Nine draft genome sequences of Claviceps purpurea s.lat., including C. arundinis, C. humidiphila, and C. cf. spartinae, pseudomolecules for the pitch canker pathogen Fusarium circinatum, draft genome of Davidsoniella eucalypti, Grosmannia galeiformis, Quambalaria eucalypti, and Teratosphaeria destructans.</title>
        <authorList>
            <person name="Wingfield B.D."/>
            <person name="Liu M."/>
            <person name="Nguyen H.D."/>
            <person name="Lane F.A."/>
            <person name="Morgan S.W."/>
            <person name="De Vos L."/>
            <person name="Wilken P.M."/>
            <person name="Duong T.A."/>
            <person name="Aylward J."/>
            <person name="Coetzee M.P."/>
            <person name="Dadej K."/>
            <person name="De Beer Z.W."/>
            <person name="Findlay W."/>
            <person name="Havenga M."/>
            <person name="Kolarik M."/>
            <person name="Menzies J.G."/>
            <person name="Naidoo K."/>
            <person name="Pochopski O."/>
            <person name="Shoukouhi P."/>
            <person name="Santana Q.C."/>
            <person name="Seifert K.A."/>
            <person name="Soal N."/>
            <person name="Steenkamp E.T."/>
            <person name="Tatham C.T."/>
            <person name="van der Nest M.A."/>
            <person name="Wingfield M.J."/>
        </authorList>
    </citation>
    <scope>NUCLEOTIDE SEQUENCE [LARGE SCALE GENOMIC DNA]</scope>
    <source>
        <strain evidence="4">CMW44962</strain>
    </source>
</reference>
<dbReference type="Pfam" id="PF00686">
    <property type="entry name" value="CBM_20"/>
    <property type="match status" value="1"/>
</dbReference>
<dbReference type="PROSITE" id="PS51166">
    <property type="entry name" value="CBM20"/>
    <property type="match status" value="1"/>
</dbReference>
<sequence length="455" mass="50103">MLDASYNHRFAVLPGYLYNHNYRDFHLYHDSRYYGDQLIAAPGDHHSSSHPDDFIWGDYVPTNVTSTYTVTSTSAYPSIYYVTYTSVQPASTSYVTSTTTLTQTTTSISVQPASTVVSTYVTTVVSTQPASTQYITSTLPPQTSTYVSTYTTTQIVTYTSVQPASTAYITNTATATTTLPASTITNTATALHGVKPHHQAQPQPAQTAFDPAQQTDFSQFHAPASDSDPHNSPNRHHVCSYITTTQSASTLTSTVVSYSTTTYVTTIIGTTTRPASTVTATQTQTTTSSSTPSIIPIIFDEFVSTIFGEEVYVYGSLPQLGTMSAGVQMSAANYTSTSNLWFITINVTAGTSFTYSFYTVDLSSANADYGVNEYDRESDRSHRPAQSADSIQSQPFILLCCTTIQRLSNLDTRLAHERQHRDPDDPNNIFLHRLREPHLRHDSSKLHSRWPSCYM</sequence>
<reference evidence="4 5" key="2">
    <citation type="journal article" date="2021" name="Curr. Genet.">
        <title>Genetic response to nitrogen starvation in the aggressive Eucalyptus foliar pathogen Teratosphaeria destructans.</title>
        <authorList>
            <person name="Havenga M."/>
            <person name="Wingfield B.D."/>
            <person name="Wingfield M.J."/>
            <person name="Dreyer L.L."/>
            <person name="Roets F."/>
            <person name="Aylward J."/>
        </authorList>
    </citation>
    <scope>NUCLEOTIDE SEQUENCE [LARGE SCALE GENOMIC DNA]</scope>
    <source>
        <strain evidence="4">CMW44962</strain>
    </source>
</reference>
<dbReference type="InterPro" id="IPR002044">
    <property type="entry name" value="CBM20"/>
</dbReference>